<gene>
    <name evidence="1" type="ORF">ACFFGV_02745</name>
</gene>
<proteinExistence type="predicted"/>
<evidence type="ECO:0000313" key="1">
    <source>
        <dbReference type="EMBL" id="MFC0522508.1"/>
    </source>
</evidence>
<dbReference type="RefSeq" id="WP_377345037.1">
    <property type="nucleotide sequence ID" value="NZ_JBHLTP010000003.1"/>
</dbReference>
<accession>A0ABV6LJN0</accession>
<keyword evidence="2" id="KW-1185">Reference proteome</keyword>
<sequence length="47" mass="5511">MNRTFTSLMALGLGAAVYSRSRRGKDNTLFSQKSMKRMRKRVRKAFR</sequence>
<comment type="caution">
    <text evidence="1">The sequence shown here is derived from an EMBL/GenBank/DDBJ whole genome shotgun (WGS) entry which is preliminary data.</text>
</comment>
<dbReference type="InterPro" id="IPR025029">
    <property type="entry name" value="DUF3918"/>
</dbReference>
<evidence type="ECO:0000313" key="2">
    <source>
        <dbReference type="Proteomes" id="UP001589836"/>
    </source>
</evidence>
<name>A0ABV6LJN0_9BACI</name>
<protein>
    <submittedName>
        <fullName evidence="1">YrzQ family protein</fullName>
    </submittedName>
</protein>
<organism evidence="1 2">
    <name type="scientific">Pontibacillus salicampi</name>
    <dbReference type="NCBI Taxonomy" id="1449801"/>
    <lineage>
        <taxon>Bacteria</taxon>
        <taxon>Bacillati</taxon>
        <taxon>Bacillota</taxon>
        <taxon>Bacilli</taxon>
        <taxon>Bacillales</taxon>
        <taxon>Bacillaceae</taxon>
        <taxon>Pontibacillus</taxon>
    </lineage>
</organism>
<reference evidence="1 2" key="1">
    <citation type="submission" date="2024-09" db="EMBL/GenBank/DDBJ databases">
        <authorList>
            <person name="Sun Q."/>
            <person name="Mori K."/>
        </authorList>
    </citation>
    <scope>NUCLEOTIDE SEQUENCE [LARGE SCALE GENOMIC DNA]</scope>
    <source>
        <strain evidence="1 2">NCAIM B.02529</strain>
    </source>
</reference>
<dbReference type="Pfam" id="PF13056">
    <property type="entry name" value="DUF3918"/>
    <property type="match status" value="1"/>
</dbReference>
<dbReference type="Proteomes" id="UP001589836">
    <property type="component" value="Unassembled WGS sequence"/>
</dbReference>
<dbReference type="EMBL" id="JBHLTP010000003">
    <property type="protein sequence ID" value="MFC0522508.1"/>
    <property type="molecule type" value="Genomic_DNA"/>
</dbReference>